<sequence length="84" mass="9927">MVAGNGKARNKIRFEKLEAVIRTPLKNRKDILCSKYPFLFQWLSFELPQRIIREEGFFKSALELLYGAPMGWRGNLVHLHRSFF</sequence>
<accession>A0A6N2ND91</accession>
<dbReference type="EMBL" id="CAADRP010002029">
    <property type="protein sequence ID" value="VFU59154.1"/>
    <property type="molecule type" value="Genomic_DNA"/>
</dbReference>
<organism evidence="1">
    <name type="scientific">Salix viminalis</name>
    <name type="common">Common osier</name>
    <name type="synonym">Basket willow</name>
    <dbReference type="NCBI Taxonomy" id="40686"/>
    <lineage>
        <taxon>Eukaryota</taxon>
        <taxon>Viridiplantae</taxon>
        <taxon>Streptophyta</taxon>
        <taxon>Embryophyta</taxon>
        <taxon>Tracheophyta</taxon>
        <taxon>Spermatophyta</taxon>
        <taxon>Magnoliopsida</taxon>
        <taxon>eudicotyledons</taxon>
        <taxon>Gunneridae</taxon>
        <taxon>Pentapetalae</taxon>
        <taxon>rosids</taxon>
        <taxon>fabids</taxon>
        <taxon>Malpighiales</taxon>
        <taxon>Salicaceae</taxon>
        <taxon>Saliceae</taxon>
        <taxon>Salix</taxon>
    </lineage>
</organism>
<reference evidence="1" key="1">
    <citation type="submission" date="2019-03" db="EMBL/GenBank/DDBJ databases">
        <authorList>
            <person name="Mank J."/>
            <person name="Almeida P."/>
        </authorList>
    </citation>
    <scope>NUCLEOTIDE SEQUENCE</scope>
    <source>
        <strain evidence="1">78183</strain>
    </source>
</reference>
<dbReference type="AlphaFoldDB" id="A0A6N2ND91"/>
<evidence type="ECO:0000313" key="1">
    <source>
        <dbReference type="EMBL" id="VFU59154.1"/>
    </source>
</evidence>
<protein>
    <submittedName>
        <fullName evidence="1">Uncharacterized protein</fullName>
    </submittedName>
</protein>
<gene>
    <name evidence="1" type="ORF">SVIM_LOCUS435020</name>
</gene>
<proteinExistence type="predicted"/>
<name>A0A6N2ND91_SALVM</name>